<accession>A0AA88LLM9</accession>
<evidence type="ECO:0000256" key="1">
    <source>
        <dbReference type="SAM" id="MobiDB-lite"/>
    </source>
</evidence>
<feature type="compositionally biased region" description="Basic and acidic residues" evidence="1">
    <location>
        <begin position="80"/>
        <end position="89"/>
    </location>
</feature>
<feature type="compositionally biased region" description="Acidic residues" evidence="1">
    <location>
        <begin position="68"/>
        <end position="79"/>
    </location>
</feature>
<dbReference type="EMBL" id="JAVRJZ010000001">
    <property type="protein sequence ID" value="KAK2726705.1"/>
    <property type="molecule type" value="Genomic_DNA"/>
</dbReference>
<evidence type="ECO:0000313" key="2">
    <source>
        <dbReference type="EMBL" id="KAK2726705.1"/>
    </source>
</evidence>
<proteinExistence type="predicted"/>
<sequence length="103" mass="11727">MLKVSNEIPATFPKDSLLPFGMPNSSERDILLGIRKKLDQLQKENKYEYKGKSKIKSKKKKKKAKDSDAEDENDDTVLGEEDKNVKESKQNAGIKESVEDIKE</sequence>
<evidence type="ECO:0000313" key="3">
    <source>
        <dbReference type="Proteomes" id="UP001187531"/>
    </source>
</evidence>
<gene>
    <name evidence="2" type="ORF">QYM36_007518</name>
</gene>
<dbReference type="AlphaFoldDB" id="A0AA88LLM9"/>
<name>A0AA88LLM9_ARTSF</name>
<protein>
    <submittedName>
        <fullName evidence="2">Uncharacterized protein</fullName>
    </submittedName>
</protein>
<feature type="region of interest" description="Disordered" evidence="1">
    <location>
        <begin position="1"/>
        <end position="25"/>
    </location>
</feature>
<comment type="caution">
    <text evidence="2">The sequence shown here is derived from an EMBL/GenBank/DDBJ whole genome shotgun (WGS) entry which is preliminary data.</text>
</comment>
<keyword evidence="3" id="KW-1185">Reference proteome</keyword>
<organism evidence="2 3">
    <name type="scientific">Artemia franciscana</name>
    <name type="common">Brine shrimp</name>
    <name type="synonym">Artemia sanfranciscana</name>
    <dbReference type="NCBI Taxonomy" id="6661"/>
    <lineage>
        <taxon>Eukaryota</taxon>
        <taxon>Metazoa</taxon>
        <taxon>Ecdysozoa</taxon>
        <taxon>Arthropoda</taxon>
        <taxon>Crustacea</taxon>
        <taxon>Branchiopoda</taxon>
        <taxon>Anostraca</taxon>
        <taxon>Artemiidae</taxon>
        <taxon>Artemia</taxon>
    </lineage>
</organism>
<feature type="compositionally biased region" description="Basic residues" evidence="1">
    <location>
        <begin position="52"/>
        <end position="64"/>
    </location>
</feature>
<dbReference type="Proteomes" id="UP001187531">
    <property type="component" value="Unassembled WGS sequence"/>
</dbReference>
<reference evidence="2" key="1">
    <citation type="submission" date="2023-07" db="EMBL/GenBank/DDBJ databases">
        <title>Chromosome-level genome assembly of Artemia franciscana.</title>
        <authorList>
            <person name="Jo E."/>
        </authorList>
    </citation>
    <scope>NUCLEOTIDE SEQUENCE</scope>
    <source>
        <tissue evidence="2">Whole body</tissue>
    </source>
</reference>
<feature type="region of interest" description="Disordered" evidence="1">
    <location>
        <begin position="43"/>
        <end position="103"/>
    </location>
</feature>
<feature type="non-terminal residue" evidence="2">
    <location>
        <position position="103"/>
    </location>
</feature>